<dbReference type="Pfam" id="PF03567">
    <property type="entry name" value="Sulfotransfer_2"/>
    <property type="match status" value="1"/>
</dbReference>
<reference evidence="11 12" key="1">
    <citation type="submission" date="2018-04" db="EMBL/GenBank/DDBJ databases">
        <title>The genome of golden apple snail Pomacea canaliculata provides insight into stress tolerance and invasive adaptation.</title>
        <authorList>
            <person name="Liu C."/>
            <person name="Liu B."/>
            <person name="Ren Y."/>
            <person name="Zhang Y."/>
            <person name="Wang H."/>
            <person name="Li S."/>
            <person name="Jiang F."/>
            <person name="Yin L."/>
            <person name="Zhang G."/>
            <person name="Qian W."/>
            <person name="Fan W."/>
        </authorList>
    </citation>
    <scope>NUCLEOTIDE SEQUENCE [LARGE SCALE GENOMIC DNA]</scope>
    <source>
        <strain evidence="11">SZHN2017</strain>
        <tissue evidence="11">Muscle</tissue>
    </source>
</reference>
<feature type="signal peptide" evidence="10">
    <location>
        <begin position="1"/>
        <end position="20"/>
    </location>
</feature>
<dbReference type="Proteomes" id="UP000245119">
    <property type="component" value="Linkage Group LG1"/>
</dbReference>
<evidence type="ECO:0000313" key="11">
    <source>
        <dbReference type="EMBL" id="PVD37997.1"/>
    </source>
</evidence>
<evidence type="ECO:0000256" key="9">
    <source>
        <dbReference type="RuleBase" id="RU364020"/>
    </source>
</evidence>
<dbReference type="EC" id="2.8.2.-" evidence="9"/>
<dbReference type="GO" id="GO:0016051">
    <property type="term" value="P:carbohydrate biosynthetic process"/>
    <property type="evidence" value="ECO:0007669"/>
    <property type="project" value="InterPro"/>
</dbReference>
<evidence type="ECO:0000256" key="7">
    <source>
        <dbReference type="ARBA" id="ARBA00023136"/>
    </source>
</evidence>
<dbReference type="PANTHER" id="PTHR12137">
    <property type="entry name" value="CARBOHYDRATE SULFOTRANSFERASE"/>
    <property type="match status" value="1"/>
</dbReference>
<comment type="similarity">
    <text evidence="2 9">Belongs to the sulfotransferase 2 family.</text>
</comment>
<feature type="chain" id="PRO_5015757195" description="Carbohydrate sulfotransferase" evidence="10">
    <location>
        <begin position="21"/>
        <end position="432"/>
    </location>
</feature>
<evidence type="ECO:0000256" key="8">
    <source>
        <dbReference type="ARBA" id="ARBA00023180"/>
    </source>
</evidence>
<dbReference type="GO" id="GO:0000139">
    <property type="term" value="C:Golgi membrane"/>
    <property type="evidence" value="ECO:0007669"/>
    <property type="project" value="UniProtKB-SubCell"/>
</dbReference>
<keyword evidence="8 9" id="KW-0325">Glycoprotein</keyword>
<keyword evidence="9" id="KW-0119">Carbohydrate metabolism</keyword>
<evidence type="ECO:0000256" key="2">
    <source>
        <dbReference type="ARBA" id="ARBA00006339"/>
    </source>
</evidence>
<name>A0A2T7PX88_POMCA</name>
<keyword evidence="3 9" id="KW-0808">Transferase</keyword>
<organism evidence="11 12">
    <name type="scientific">Pomacea canaliculata</name>
    <name type="common">Golden apple snail</name>
    <dbReference type="NCBI Taxonomy" id="400727"/>
    <lineage>
        <taxon>Eukaryota</taxon>
        <taxon>Metazoa</taxon>
        <taxon>Spiralia</taxon>
        <taxon>Lophotrochozoa</taxon>
        <taxon>Mollusca</taxon>
        <taxon>Gastropoda</taxon>
        <taxon>Caenogastropoda</taxon>
        <taxon>Architaenioglossa</taxon>
        <taxon>Ampullarioidea</taxon>
        <taxon>Ampullariidae</taxon>
        <taxon>Pomacea</taxon>
    </lineage>
</organism>
<dbReference type="AlphaFoldDB" id="A0A2T7PX88"/>
<comment type="subcellular location">
    <subcellularLocation>
        <location evidence="1 9">Golgi apparatus membrane</location>
        <topology evidence="1 9">Single-pass type II membrane protein</topology>
    </subcellularLocation>
</comment>
<keyword evidence="4" id="KW-0812">Transmembrane</keyword>
<comment type="caution">
    <text evidence="11">The sequence shown here is derived from an EMBL/GenBank/DDBJ whole genome shotgun (WGS) entry which is preliminary data.</text>
</comment>
<evidence type="ECO:0000256" key="6">
    <source>
        <dbReference type="ARBA" id="ARBA00023034"/>
    </source>
</evidence>
<keyword evidence="12" id="KW-1185">Reference proteome</keyword>
<dbReference type="InterPro" id="IPR018011">
    <property type="entry name" value="Carb_sulfotrans_8-10"/>
</dbReference>
<dbReference type="PANTHER" id="PTHR12137:SF54">
    <property type="entry name" value="CARBOHYDRATE SULFOTRANSFERASE"/>
    <property type="match status" value="1"/>
</dbReference>
<evidence type="ECO:0000256" key="1">
    <source>
        <dbReference type="ARBA" id="ARBA00004323"/>
    </source>
</evidence>
<accession>A0A2T7PX88</accession>
<dbReference type="OrthoDB" id="6380564at2759"/>
<evidence type="ECO:0000256" key="4">
    <source>
        <dbReference type="ARBA" id="ARBA00022692"/>
    </source>
</evidence>
<keyword evidence="5" id="KW-1133">Transmembrane helix</keyword>
<evidence type="ECO:0000256" key="3">
    <source>
        <dbReference type="ARBA" id="ARBA00022679"/>
    </source>
</evidence>
<sequence length="432" mass="50302">MGKMTLLVMITLTVVILVLYENLHLAGSPLKNGHRELMQAVQLDALQENVDPRLLYQTTQVTVATTTSAPSSAWDHSVYAHRRQQCENTCVRLREGGVVRTTRHGNTSYCVVPKVGCTFWLNIFRYLYNDTGDRTYSSPYDIPRMVTHYAPLKRMKMYTINNTFTPPNLSTDLRFMFVREPYSRLWSAYVDKFLLVDYWRSEGQRIVKQRKVKANATTPINKCAHDISFREFAEFVVSMQPAQLNEHWKPIQHLCSPCIYRPHVVGKMETFAQDSGFLLEHMNLSWVLASYEHEKHVYDEMDMLIDYNFQLLNHNFYKNCTNATDIADRLWRTFQINGYLPEEIAFPQDKAVKLNATAFKGMVHEAFRHRPKKSPAEWRQQREGAMVAAFKQLSTDTLEKLHNLYASDFELFGYDPRPDSLFKDRMTNTTSS</sequence>
<dbReference type="InterPro" id="IPR005331">
    <property type="entry name" value="Sulfotransferase"/>
</dbReference>
<dbReference type="GO" id="GO:0008146">
    <property type="term" value="F:sulfotransferase activity"/>
    <property type="evidence" value="ECO:0007669"/>
    <property type="project" value="InterPro"/>
</dbReference>
<protein>
    <recommendedName>
        <fullName evidence="9">Carbohydrate sulfotransferase</fullName>
        <ecNumber evidence="9">2.8.2.-</ecNumber>
    </recommendedName>
</protein>
<evidence type="ECO:0000313" key="12">
    <source>
        <dbReference type="Proteomes" id="UP000245119"/>
    </source>
</evidence>
<keyword evidence="10" id="KW-0732">Signal</keyword>
<keyword evidence="6 9" id="KW-0333">Golgi apparatus</keyword>
<keyword evidence="7" id="KW-0472">Membrane</keyword>
<keyword evidence="9" id="KW-0735">Signal-anchor</keyword>
<proteinExistence type="inferred from homology"/>
<evidence type="ECO:0000256" key="5">
    <source>
        <dbReference type="ARBA" id="ARBA00022989"/>
    </source>
</evidence>
<dbReference type="EMBL" id="PZQS01000001">
    <property type="protein sequence ID" value="PVD37997.1"/>
    <property type="molecule type" value="Genomic_DNA"/>
</dbReference>
<evidence type="ECO:0000256" key="10">
    <source>
        <dbReference type="SAM" id="SignalP"/>
    </source>
</evidence>
<gene>
    <name evidence="11" type="ORF">C0Q70_00600</name>
</gene>